<sequence length="63" mass="7260">MNVNRNPFPHKFKNGQGKYCKLRSYELRRTDITISILKKRNNQSPPKTGAPDSGKCIIPIEFL</sequence>
<proteinExistence type="predicted"/>
<dbReference type="Proteomes" id="UP000011704">
    <property type="component" value="Unassembled WGS sequence"/>
</dbReference>
<keyword evidence="2" id="KW-1185">Reference proteome</keyword>
<gene>
    <name evidence="1" type="ORF">NITGR_340002</name>
</gene>
<dbReference type="AlphaFoldDB" id="M1YJM5"/>
<organism evidence="1 2">
    <name type="scientific">Nitrospina gracilis (strain 3/211)</name>
    <dbReference type="NCBI Taxonomy" id="1266370"/>
    <lineage>
        <taxon>Bacteria</taxon>
        <taxon>Pseudomonadati</taxon>
        <taxon>Nitrospinota/Tectimicrobiota group</taxon>
        <taxon>Nitrospinota</taxon>
        <taxon>Nitrospinia</taxon>
        <taxon>Nitrospinales</taxon>
        <taxon>Nitrospinaceae</taxon>
        <taxon>Nitrospina</taxon>
    </lineage>
</organism>
<protein>
    <submittedName>
        <fullName evidence="1">Uncharacterized protein</fullName>
    </submittedName>
</protein>
<dbReference type="HOGENOM" id="CLU_2881286_0_0_0"/>
<evidence type="ECO:0000313" key="2">
    <source>
        <dbReference type="Proteomes" id="UP000011704"/>
    </source>
</evidence>
<reference evidence="1 2" key="1">
    <citation type="journal article" date="2013" name="Front. Microbiol.">
        <title>The genome of Nitrospina gracilis illuminates the metabolism and evolution of the major marine nitrite oxidizer.</title>
        <authorList>
            <person name="Luecker S."/>
            <person name="Nowka B."/>
            <person name="Rattei T."/>
            <person name="Spieck E."/>
            <person name="and Daims H."/>
        </authorList>
    </citation>
    <scope>NUCLEOTIDE SEQUENCE [LARGE SCALE GENOMIC DNA]</scope>
    <source>
        <strain evidence="1 2">3/211</strain>
    </source>
</reference>
<dbReference type="InParanoid" id="M1YJM5"/>
<name>M1YJM5_NITG3</name>
<evidence type="ECO:0000313" key="1">
    <source>
        <dbReference type="EMBL" id="CCQ90662.1"/>
    </source>
</evidence>
<comment type="caution">
    <text evidence="1">The sequence shown here is derived from an EMBL/GenBank/DDBJ whole genome shotgun (WGS) entry which is preliminary data.</text>
</comment>
<dbReference type="EMBL" id="CAQJ01000038">
    <property type="protein sequence ID" value="CCQ90662.1"/>
    <property type="molecule type" value="Genomic_DNA"/>
</dbReference>
<accession>M1YJM5</accession>